<name>A0ACC2D0Z1_DIPCM</name>
<gene>
    <name evidence="1" type="ORF">O6H91_08G110000</name>
</gene>
<keyword evidence="2" id="KW-1185">Reference proteome</keyword>
<accession>A0ACC2D0Z1</accession>
<dbReference type="Proteomes" id="UP001162992">
    <property type="component" value="Chromosome 8"/>
</dbReference>
<proteinExistence type="predicted"/>
<sequence>MTSEGETRCRGWMAQLHKFHVLSSSCFRHFCHNLIMQFSSSSISSSSFCLPPHPLLLSLTRSIRLCPRTPPISPSFRLECSVAVWHQGSSISSAKELPSFGDVGSASKHLRAKTVDDSFLSEKSVTWESLGLSQEVVESLQCAGLQRPSAVQAVAIPWILGGSDVILAAETGSGKTHAYLAPLTSTLLPKRAAAMVQRQILGQQVSRPFALVLCPNAALCQQVADMANALHGKDENSSLLKVAVLCGGQGWPSMQPDVVVATPAAIINNLFRFDPKRRRRTAFIRDAHYVVFDEADMLLSGGFANQVGRLIDMLRLEEKNVSRAADQASAEQPALPWTHYEPEEVDSSELSQSEEDEVDTVELDDEINGTIDAENMTRESTDDYEKPAPKQREWTHRRKVYKRSKQYIFVAATLPEAGKKTPGAILKHKFPDAHWINGNFLHRHNPRVEHFWLEVSPDSRIEALLQAVTKEVKLNDSEEAPFKRTMVFANTVDAVEAISWILIRGEIACLRYHREIPSEERMSSLEIFKQEGGVLVCTDAAARGLDIPHVDHIIQAEFATCAVDFLHRVGRTGRAGNVGRVTSLYTHSDRALVEAVRQAGAFGKPVEGAFSRKRSFRNKLKKQGNQPH</sequence>
<comment type="caution">
    <text evidence="1">The sequence shown here is derived from an EMBL/GenBank/DDBJ whole genome shotgun (WGS) entry which is preliminary data.</text>
</comment>
<evidence type="ECO:0000313" key="2">
    <source>
        <dbReference type="Proteomes" id="UP001162992"/>
    </source>
</evidence>
<protein>
    <submittedName>
        <fullName evidence="1">Uncharacterized protein</fullName>
    </submittedName>
</protein>
<evidence type="ECO:0000313" key="1">
    <source>
        <dbReference type="EMBL" id="KAJ7547926.1"/>
    </source>
</evidence>
<dbReference type="EMBL" id="CM055099">
    <property type="protein sequence ID" value="KAJ7547926.1"/>
    <property type="molecule type" value="Genomic_DNA"/>
</dbReference>
<organism evidence="1 2">
    <name type="scientific">Diphasiastrum complanatum</name>
    <name type="common">Issler's clubmoss</name>
    <name type="synonym">Lycopodium complanatum</name>
    <dbReference type="NCBI Taxonomy" id="34168"/>
    <lineage>
        <taxon>Eukaryota</taxon>
        <taxon>Viridiplantae</taxon>
        <taxon>Streptophyta</taxon>
        <taxon>Embryophyta</taxon>
        <taxon>Tracheophyta</taxon>
        <taxon>Lycopodiopsida</taxon>
        <taxon>Lycopodiales</taxon>
        <taxon>Lycopodiaceae</taxon>
        <taxon>Lycopodioideae</taxon>
        <taxon>Diphasiastrum</taxon>
    </lineage>
</organism>
<reference evidence="2" key="1">
    <citation type="journal article" date="2024" name="Proc. Natl. Acad. Sci. U.S.A.">
        <title>Extraordinary preservation of gene collinearity over three hundred million years revealed in homosporous lycophytes.</title>
        <authorList>
            <person name="Li C."/>
            <person name="Wickell D."/>
            <person name="Kuo L.Y."/>
            <person name="Chen X."/>
            <person name="Nie B."/>
            <person name="Liao X."/>
            <person name="Peng D."/>
            <person name="Ji J."/>
            <person name="Jenkins J."/>
            <person name="Williams M."/>
            <person name="Shu S."/>
            <person name="Plott C."/>
            <person name="Barry K."/>
            <person name="Rajasekar S."/>
            <person name="Grimwood J."/>
            <person name="Han X."/>
            <person name="Sun S."/>
            <person name="Hou Z."/>
            <person name="He W."/>
            <person name="Dai G."/>
            <person name="Sun C."/>
            <person name="Schmutz J."/>
            <person name="Leebens-Mack J.H."/>
            <person name="Li F.W."/>
            <person name="Wang L."/>
        </authorList>
    </citation>
    <scope>NUCLEOTIDE SEQUENCE [LARGE SCALE GENOMIC DNA]</scope>
    <source>
        <strain evidence="2">cv. PW_Plant_1</strain>
    </source>
</reference>